<reference evidence="1" key="2">
    <citation type="journal article" date="2021" name="Genome Biol. Evol.">
        <title>Developing a high-quality reference genome for a parasitic bivalve with doubly uniparental inheritance (Bivalvia: Unionida).</title>
        <authorList>
            <person name="Smith C.H."/>
        </authorList>
    </citation>
    <scope>NUCLEOTIDE SEQUENCE</scope>
    <source>
        <strain evidence="1">CHS0354</strain>
        <tissue evidence="1">Mantle</tissue>
    </source>
</reference>
<dbReference type="EMBL" id="JAEAOA010000812">
    <property type="protein sequence ID" value="KAK3594559.1"/>
    <property type="molecule type" value="Genomic_DNA"/>
</dbReference>
<feature type="non-terminal residue" evidence="1">
    <location>
        <position position="1"/>
    </location>
</feature>
<proteinExistence type="predicted"/>
<organism evidence="1 2">
    <name type="scientific">Potamilus streckersoni</name>
    <dbReference type="NCBI Taxonomy" id="2493646"/>
    <lineage>
        <taxon>Eukaryota</taxon>
        <taxon>Metazoa</taxon>
        <taxon>Spiralia</taxon>
        <taxon>Lophotrochozoa</taxon>
        <taxon>Mollusca</taxon>
        <taxon>Bivalvia</taxon>
        <taxon>Autobranchia</taxon>
        <taxon>Heteroconchia</taxon>
        <taxon>Palaeoheterodonta</taxon>
        <taxon>Unionida</taxon>
        <taxon>Unionoidea</taxon>
        <taxon>Unionidae</taxon>
        <taxon>Ambleminae</taxon>
        <taxon>Lampsilini</taxon>
        <taxon>Potamilus</taxon>
    </lineage>
</organism>
<gene>
    <name evidence="1" type="ORF">CHS0354_013322</name>
</gene>
<accession>A0AAE0SMT4</accession>
<sequence length="50" mass="5816">YKVYKSILTLIYSILYKRVKYGLMEEGKGKYPFATFAVEMVFAIMMSVPP</sequence>
<keyword evidence="2" id="KW-1185">Reference proteome</keyword>
<reference evidence="1" key="3">
    <citation type="submission" date="2023-05" db="EMBL/GenBank/DDBJ databases">
        <authorList>
            <person name="Smith C.H."/>
        </authorList>
    </citation>
    <scope>NUCLEOTIDE SEQUENCE</scope>
    <source>
        <strain evidence="1">CHS0354</strain>
        <tissue evidence="1">Mantle</tissue>
    </source>
</reference>
<evidence type="ECO:0000313" key="1">
    <source>
        <dbReference type="EMBL" id="KAK3594559.1"/>
    </source>
</evidence>
<evidence type="ECO:0000313" key="2">
    <source>
        <dbReference type="Proteomes" id="UP001195483"/>
    </source>
</evidence>
<reference evidence="1" key="1">
    <citation type="journal article" date="2021" name="Genome Biol. Evol.">
        <title>A High-Quality Reference Genome for a Parasitic Bivalve with Doubly Uniparental Inheritance (Bivalvia: Unionida).</title>
        <authorList>
            <person name="Smith C.H."/>
        </authorList>
    </citation>
    <scope>NUCLEOTIDE SEQUENCE</scope>
    <source>
        <strain evidence="1">CHS0354</strain>
    </source>
</reference>
<comment type="caution">
    <text evidence="1">The sequence shown here is derived from an EMBL/GenBank/DDBJ whole genome shotgun (WGS) entry which is preliminary data.</text>
</comment>
<dbReference type="AlphaFoldDB" id="A0AAE0SMT4"/>
<dbReference type="Proteomes" id="UP001195483">
    <property type="component" value="Unassembled WGS sequence"/>
</dbReference>
<protein>
    <submittedName>
        <fullName evidence="1">Uncharacterized protein</fullName>
    </submittedName>
</protein>
<name>A0AAE0SMT4_9BIVA</name>